<dbReference type="GO" id="GO:0004497">
    <property type="term" value="F:monooxygenase activity"/>
    <property type="evidence" value="ECO:0007669"/>
    <property type="project" value="UniProtKB-KW"/>
</dbReference>
<evidence type="ECO:0000313" key="7">
    <source>
        <dbReference type="EMBL" id="KAK1762504.1"/>
    </source>
</evidence>
<feature type="domain" description="FAD-binding" evidence="6">
    <location>
        <begin position="316"/>
        <end position="357"/>
    </location>
</feature>
<keyword evidence="8" id="KW-1185">Reference proteome</keyword>
<dbReference type="Pfam" id="PF01494">
    <property type="entry name" value="FAD_binding_3"/>
    <property type="match status" value="1"/>
</dbReference>
<keyword evidence="2" id="KW-0285">Flavoprotein</keyword>
<sequence length="443" mass="48498">MVNPPHQPVIVIGAGVSGLLLAQHLRERQIPFRVFERDLGHAYRGVGWGLSLHWSLPAVRSLLPEDLVRRLPEAYVDRLAVENGESSAFPFFDLASGELVAKTPKAPESDRIRVSRQRLLQILATGIDIQWRKAFTKYESTGDDSITASFSDGSSCVGTLLVACDGSNSRVRRQLFPNEHENRPLPVRLMGVKIDVSPEQIEPLRQLDPFFFQGASSENDSFMYFSILDAPANNDERSDMYTCQIVVSWPFRPGFLGNPSPTPVPPTNEGRLDLLCILAKTWAEPFQSLVLGIPPGTEVKTLDLADWPPPRGAHGTDRVVLMGDAFHTMTMYRGEGANHAILDVLDFADIVSPCLRGPEGNNTARGNSSTTDIDDKAEAIAIDGGAAGLRAALDGYEDAVIARARAGVLASRRACLDAHDWGKIGPGSPLLSRREPRLLFDEE</sequence>
<dbReference type="PANTHER" id="PTHR47178:SF1">
    <property type="entry name" value="FAD-BINDING DOMAIN-CONTAINING PROTEIN-RELATED"/>
    <property type="match status" value="1"/>
</dbReference>
<evidence type="ECO:0000256" key="2">
    <source>
        <dbReference type="ARBA" id="ARBA00022630"/>
    </source>
</evidence>
<evidence type="ECO:0000256" key="4">
    <source>
        <dbReference type="ARBA" id="ARBA00023002"/>
    </source>
</evidence>
<evidence type="ECO:0000256" key="1">
    <source>
        <dbReference type="ARBA" id="ARBA00001974"/>
    </source>
</evidence>
<evidence type="ECO:0000313" key="8">
    <source>
        <dbReference type="Proteomes" id="UP001244011"/>
    </source>
</evidence>
<dbReference type="PRINTS" id="PR00420">
    <property type="entry name" value="RNGMNOXGNASE"/>
</dbReference>
<keyword evidence="3" id="KW-0274">FAD</keyword>
<evidence type="ECO:0000256" key="5">
    <source>
        <dbReference type="ARBA" id="ARBA00023033"/>
    </source>
</evidence>
<dbReference type="GO" id="GO:0071949">
    <property type="term" value="F:FAD binding"/>
    <property type="evidence" value="ECO:0007669"/>
    <property type="project" value="InterPro"/>
</dbReference>
<protein>
    <submittedName>
        <fullName evidence="7">FAD-dependent monooxygenase</fullName>
    </submittedName>
</protein>
<keyword evidence="4" id="KW-0560">Oxidoreductase</keyword>
<comment type="cofactor">
    <cofactor evidence="1">
        <name>FAD</name>
        <dbReference type="ChEBI" id="CHEBI:57692"/>
    </cofactor>
</comment>
<accession>A0AAJ0BQB0</accession>
<gene>
    <name evidence="7" type="ORF">QBC33DRAFT_281649</name>
</gene>
<dbReference type="GeneID" id="85306436"/>
<dbReference type="Gene3D" id="3.50.50.60">
    <property type="entry name" value="FAD/NAD(P)-binding domain"/>
    <property type="match status" value="1"/>
</dbReference>
<dbReference type="AlphaFoldDB" id="A0AAJ0BQB0"/>
<name>A0AAJ0BQB0_9PEZI</name>
<evidence type="ECO:0000256" key="3">
    <source>
        <dbReference type="ARBA" id="ARBA00022827"/>
    </source>
</evidence>
<comment type="caution">
    <text evidence="7">The sequence shown here is derived from an EMBL/GenBank/DDBJ whole genome shotgun (WGS) entry which is preliminary data.</text>
</comment>
<dbReference type="PANTHER" id="PTHR47178">
    <property type="entry name" value="MONOOXYGENASE, FAD-BINDING"/>
    <property type="match status" value="1"/>
</dbReference>
<dbReference type="InterPro" id="IPR036188">
    <property type="entry name" value="FAD/NAD-bd_sf"/>
</dbReference>
<dbReference type="Proteomes" id="UP001244011">
    <property type="component" value="Unassembled WGS sequence"/>
</dbReference>
<dbReference type="RefSeq" id="XP_060278717.1">
    <property type="nucleotide sequence ID" value="XM_060423249.1"/>
</dbReference>
<organism evidence="7 8">
    <name type="scientific">Phialemonium atrogriseum</name>
    <dbReference type="NCBI Taxonomy" id="1093897"/>
    <lineage>
        <taxon>Eukaryota</taxon>
        <taxon>Fungi</taxon>
        <taxon>Dikarya</taxon>
        <taxon>Ascomycota</taxon>
        <taxon>Pezizomycotina</taxon>
        <taxon>Sordariomycetes</taxon>
        <taxon>Sordariomycetidae</taxon>
        <taxon>Cephalothecales</taxon>
        <taxon>Cephalothecaceae</taxon>
        <taxon>Phialemonium</taxon>
    </lineage>
</organism>
<reference evidence="7" key="1">
    <citation type="submission" date="2023-06" db="EMBL/GenBank/DDBJ databases">
        <title>Genome-scale phylogeny and comparative genomics of the fungal order Sordariales.</title>
        <authorList>
            <consortium name="Lawrence Berkeley National Laboratory"/>
            <person name="Hensen N."/>
            <person name="Bonometti L."/>
            <person name="Westerberg I."/>
            <person name="Brannstrom I.O."/>
            <person name="Guillou S."/>
            <person name="Cros-Aarteil S."/>
            <person name="Calhoun S."/>
            <person name="Haridas S."/>
            <person name="Kuo A."/>
            <person name="Mondo S."/>
            <person name="Pangilinan J."/>
            <person name="Riley R."/>
            <person name="Labutti K."/>
            <person name="Andreopoulos B."/>
            <person name="Lipzen A."/>
            <person name="Chen C."/>
            <person name="Yanf M."/>
            <person name="Daum C."/>
            <person name="Ng V."/>
            <person name="Clum A."/>
            <person name="Steindorff A."/>
            <person name="Ohm R."/>
            <person name="Martin F."/>
            <person name="Silar P."/>
            <person name="Natvig D."/>
            <person name="Lalanne C."/>
            <person name="Gautier V."/>
            <person name="Ament-Velasquez S.L."/>
            <person name="Kruys A."/>
            <person name="Hutchinson M.I."/>
            <person name="Powell A.J."/>
            <person name="Barry K."/>
            <person name="Miller A.N."/>
            <person name="Grigoriev I.V."/>
            <person name="Debuchy R."/>
            <person name="Gladieux P."/>
            <person name="Thoren M.H."/>
            <person name="Johannesson H."/>
        </authorList>
    </citation>
    <scope>NUCLEOTIDE SEQUENCE</scope>
    <source>
        <strain evidence="7">8032-3</strain>
    </source>
</reference>
<dbReference type="SUPFAM" id="SSF51905">
    <property type="entry name" value="FAD/NAD(P)-binding domain"/>
    <property type="match status" value="1"/>
</dbReference>
<proteinExistence type="predicted"/>
<dbReference type="EMBL" id="MU839036">
    <property type="protein sequence ID" value="KAK1762504.1"/>
    <property type="molecule type" value="Genomic_DNA"/>
</dbReference>
<keyword evidence="5 7" id="KW-0503">Monooxygenase</keyword>
<dbReference type="InterPro" id="IPR002938">
    <property type="entry name" value="FAD-bd"/>
</dbReference>
<evidence type="ECO:0000259" key="6">
    <source>
        <dbReference type="Pfam" id="PF01494"/>
    </source>
</evidence>